<proteinExistence type="inferred from homology"/>
<feature type="binding site" evidence="14">
    <location>
        <position position="317"/>
    </location>
    <ligand>
        <name>S-adenosyl-L-methionine</name>
        <dbReference type="ChEBI" id="CHEBI:59789"/>
    </ligand>
</feature>
<dbReference type="GO" id="GO:0046872">
    <property type="term" value="F:metal ion binding"/>
    <property type="evidence" value="ECO:0007669"/>
    <property type="project" value="UniProtKB-KW"/>
</dbReference>
<evidence type="ECO:0000256" key="5">
    <source>
        <dbReference type="ARBA" id="ARBA00022552"/>
    </source>
</evidence>
<dbReference type="GO" id="GO:0051539">
    <property type="term" value="F:4 iron, 4 sulfur cluster binding"/>
    <property type="evidence" value="ECO:0007669"/>
    <property type="project" value="UniProtKB-UniRule"/>
</dbReference>
<evidence type="ECO:0000313" key="16">
    <source>
        <dbReference type="EMBL" id="RDU73769.1"/>
    </source>
</evidence>
<dbReference type="NCBIfam" id="TIGR00048">
    <property type="entry name" value="rRNA_mod_RlmN"/>
    <property type="match status" value="1"/>
</dbReference>
<dbReference type="HAMAP" id="MF_01849">
    <property type="entry name" value="RNA_methyltr_RlmN"/>
    <property type="match status" value="1"/>
</dbReference>
<dbReference type="OrthoDB" id="9793973at2"/>
<dbReference type="SFLD" id="SFLDF00275">
    <property type="entry name" value="adenosine_C2_methyltransferase"/>
    <property type="match status" value="1"/>
</dbReference>
<dbReference type="GO" id="GO:0000049">
    <property type="term" value="F:tRNA binding"/>
    <property type="evidence" value="ECO:0007669"/>
    <property type="project" value="UniProtKB-UniRule"/>
</dbReference>
<dbReference type="PIRSF" id="PIRSF006004">
    <property type="entry name" value="CHP00048"/>
    <property type="match status" value="1"/>
</dbReference>
<keyword evidence="6 14" id="KW-0489">Methyltransferase</keyword>
<dbReference type="EMBL" id="NXLW01000001">
    <property type="protein sequence ID" value="RDU73769.1"/>
    <property type="molecule type" value="Genomic_DNA"/>
</dbReference>
<evidence type="ECO:0000256" key="6">
    <source>
        <dbReference type="ARBA" id="ARBA00022603"/>
    </source>
</evidence>
<keyword evidence="17" id="KW-1185">Reference proteome</keyword>
<dbReference type="SUPFAM" id="SSF102114">
    <property type="entry name" value="Radical SAM enzymes"/>
    <property type="match status" value="1"/>
</dbReference>
<evidence type="ECO:0000256" key="13">
    <source>
        <dbReference type="ARBA" id="ARBA00023157"/>
    </source>
</evidence>
<dbReference type="InterPro" id="IPR027492">
    <property type="entry name" value="RNA_MTrfase_RlmN"/>
</dbReference>
<comment type="cofactor">
    <cofactor evidence="14">
        <name>[4Fe-4S] cluster</name>
        <dbReference type="ChEBI" id="CHEBI:49883"/>
    </cofactor>
    <text evidence="14">Binds 1 [4Fe-4S] cluster. The cluster is coordinated with 3 cysteines and an exchangeable S-adenosyl-L-methionine.</text>
</comment>
<comment type="similarity">
    <text evidence="2 14">Belongs to the radical SAM superfamily. RlmN family.</text>
</comment>
<feature type="binding site" evidence="14">
    <location>
        <begin position="241"/>
        <end position="243"/>
    </location>
    <ligand>
        <name>S-adenosyl-L-methionine</name>
        <dbReference type="ChEBI" id="CHEBI:59789"/>
    </ligand>
</feature>
<evidence type="ECO:0000256" key="8">
    <source>
        <dbReference type="ARBA" id="ARBA00022691"/>
    </source>
</evidence>
<comment type="catalytic activity">
    <reaction evidence="14">
        <text>adenosine(37) in tRNA + 2 reduced [2Fe-2S]-[ferredoxin] + 2 S-adenosyl-L-methionine = 2-methyladenosine(37) in tRNA + 5'-deoxyadenosine + L-methionine + 2 oxidized [2Fe-2S]-[ferredoxin] + S-adenosyl-L-homocysteine</text>
        <dbReference type="Rhea" id="RHEA:43332"/>
        <dbReference type="Rhea" id="RHEA-COMP:10000"/>
        <dbReference type="Rhea" id="RHEA-COMP:10001"/>
        <dbReference type="Rhea" id="RHEA-COMP:10162"/>
        <dbReference type="Rhea" id="RHEA-COMP:10485"/>
        <dbReference type="ChEBI" id="CHEBI:17319"/>
        <dbReference type="ChEBI" id="CHEBI:33737"/>
        <dbReference type="ChEBI" id="CHEBI:33738"/>
        <dbReference type="ChEBI" id="CHEBI:57844"/>
        <dbReference type="ChEBI" id="CHEBI:57856"/>
        <dbReference type="ChEBI" id="CHEBI:59789"/>
        <dbReference type="ChEBI" id="CHEBI:74411"/>
        <dbReference type="ChEBI" id="CHEBI:74497"/>
        <dbReference type="EC" id="2.1.1.192"/>
    </reaction>
</comment>
<keyword evidence="3 14" id="KW-0004">4Fe-4S</keyword>
<dbReference type="InterPro" id="IPR058240">
    <property type="entry name" value="rSAM_sf"/>
</dbReference>
<keyword evidence="8 14" id="KW-0949">S-adenosyl-L-methionine</keyword>
<dbReference type="SFLD" id="SFLDS00029">
    <property type="entry name" value="Radical_SAM"/>
    <property type="match status" value="1"/>
</dbReference>
<dbReference type="GO" id="GO:0030488">
    <property type="term" value="P:tRNA methylation"/>
    <property type="evidence" value="ECO:0007669"/>
    <property type="project" value="UniProtKB-UniRule"/>
</dbReference>
<dbReference type="GO" id="GO:0019843">
    <property type="term" value="F:rRNA binding"/>
    <property type="evidence" value="ECO:0007669"/>
    <property type="project" value="UniProtKB-UniRule"/>
</dbReference>
<evidence type="ECO:0000256" key="1">
    <source>
        <dbReference type="ARBA" id="ARBA00004496"/>
    </source>
</evidence>
<dbReference type="InterPro" id="IPR040072">
    <property type="entry name" value="Methyltransferase_A"/>
</dbReference>
<feature type="binding site" evidence="14">
    <location>
        <position position="136"/>
    </location>
    <ligand>
        <name>[4Fe-4S] cluster</name>
        <dbReference type="ChEBI" id="CHEBI:49883"/>
        <note>4Fe-4S-S-AdoMet</note>
    </ligand>
</feature>
<feature type="binding site" evidence="14">
    <location>
        <position position="140"/>
    </location>
    <ligand>
        <name>[4Fe-4S] cluster</name>
        <dbReference type="ChEBI" id="CHEBI:49883"/>
        <note>4Fe-4S-S-AdoMet</note>
    </ligand>
</feature>
<reference evidence="16 17" key="1">
    <citation type="submission" date="2018-04" db="EMBL/GenBank/DDBJ databases">
        <title>Novel Campyloabacter and Helicobacter Species and Strains.</title>
        <authorList>
            <person name="Mannion A.J."/>
            <person name="Shen Z."/>
            <person name="Fox J.G."/>
        </authorList>
    </citation>
    <scope>NUCLEOTIDE SEQUENCE [LARGE SCALE GENOMIC DNA]</scope>
    <source>
        <strain evidence="16 17">MIT 97-5075</strain>
    </source>
</reference>
<keyword evidence="7 14" id="KW-0808">Transferase</keyword>
<comment type="subcellular location">
    <subcellularLocation>
        <location evidence="1 14">Cytoplasm</location>
    </subcellularLocation>
</comment>
<dbReference type="SFLD" id="SFLDG01062">
    <property type="entry name" value="methyltransferase_(Class_A)"/>
    <property type="match status" value="1"/>
</dbReference>
<evidence type="ECO:0000256" key="7">
    <source>
        <dbReference type="ARBA" id="ARBA00022679"/>
    </source>
</evidence>
<feature type="binding site" evidence="14">
    <location>
        <position position="143"/>
    </location>
    <ligand>
        <name>[4Fe-4S] cluster</name>
        <dbReference type="ChEBI" id="CHEBI:49883"/>
        <note>4Fe-4S-S-AdoMet</note>
    </ligand>
</feature>
<protein>
    <recommendedName>
        <fullName evidence="14">Probable dual-specificity RNA methyltransferase RlmN</fullName>
        <ecNumber evidence="14">2.1.1.192</ecNumber>
    </recommendedName>
    <alternativeName>
        <fullName evidence="14">23S rRNA (adenine(2503)-C(2))-methyltransferase</fullName>
    </alternativeName>
    <alternativeName>
        <fullName evidence="14">23S rRNA m2A2503 methyltransferase</fullName>
    </alternativeName>
    <alternativeName>
        <fullName evidence="14">Ribosomal RNA large subunit methyltransferase N</fullName>
    </alternativeName>
    <alternativeName>
        <fullName evidence="14">tRNA (adenine(37)-C(2))-methyltransferase</fullName>
    </alternativeName>
    <alternativeName>
        <fullName evidence="14">tRNA m2A37 methyltransferase</fullName>
    </alternativeName>
</protein>
<evidence type="ECO:0000256" key="2">
    <source>
        <dbReference type="ARBA" id="ARBA00007544"/>
    </source>
</evidence>
<dbReference type="InterPro" id="IPR048641">
    <property type="entry name" value="RlmN_N"/>
</dbReference>
<dbReference type="FunFam" id="3.20.20.70:FF:000014">
    <property type="entry name" value="Probable dual-specificity RNA methyltransferase RlmN"/>
    <property type="match status" value="1"/>
</dbReference>
<dbReference type="EC" id="2.1.1.192" evidence="14"/>
<dbReference type="GO" id="GO:0002935">
    <property type="term" value="F:tRNA (adenine(37)-C2)-methyltransferase activity"/>
    <property type="evidence" value="ECO:0007669"/>
    <property type="project" value="UniProtKB-UniRule"/>
</dbReference>
<dbReference type="GO" id="GO:0070475">
    <property type="term" value="P:rRNA base methylation"/>
    <property type="evidence" value="ECO:0007669"/>
    <property type="project" value="UniProtKB-UniRule"/>
</dbReference>
<keyword evidence="11 14" id="KW-0408">Iron</keyword>
<comment type="function">
    <text evidence="14">Specifically methylates position 2 of adenine 2503 in 23S rRNA and position 2 of adenine 37 in tRNAs.</text>
</comment>
<dbReference type="Pfam" id="PF04055">
    <property type="entry name" value="Radical_SAM"/>
    <property type="match status" value="1"/>
</dbReference>
<keyword evidence="4 14" id="KW-0963">Cytoplasm</keyword>
<sequence>MKNNVHTESTKHNIYSFLPEELLHTEAFQDSHKQQSFRVKQIYSWLYSKYVCDFFSMSNIAKTQREKLDSLFAISHLHAQCIETSKDGTKKYLFQTNDNFLFESVFIIMKGKTLDANGKIIKSEKYTFCLSSQIGCKIGCAFCSTAKGGFVRNLSTGEIVEQVVFLKRDNHLDSNKSVNIVFMGMGEPLDNLNNVAKAIKIISHKDGLNIATRRQTISTSGIAPQITKLGEMNLGVQIALSLHAVDDELRNKLIPINKTFNISRVLESLRKFPLQTRKRILFEYLVLRHVNDSLEHAKKLVKLLHGFRAKVNLIAFNPHNESEFERPDKERLQLFADYLHARGIVATIRESKGLDISAACGQLRQKVLNKEAFINKTLHKATSHSAITIK</sequence>
<evidence type="ECO:0000256" key="14">
    <source>
        <dbReference type="HAMAP-Rule" id="MF_01849"/>
    </source>
</evidence>
<feature type="active site" description="S-methylcysteine intermediate" evidence="14">
    <location>
        <position position="360"/>
    </location>
</feature>
<evidence type="ECO:0000256" key="4">
    <source>
        <dbReference type="ARBA" id="ARBA00022490"/>
    </source>
</evidence>
<dbReference type="InterPro" id="IPR013785">
    <property type="entry name" value="Aldolase_TIM"/>
</dbReference>
<evidence type="ECO:0000256" key="12">
    <source>
        <dbReference type="ARBA" id="ARBA00023014"/>
    </source>
</evidence>
<keyword evidence="13 14" id="KW-1015">Disulfide bond</keyword>
<accession>A0A3D8J8D8</accession>
<dbReference type="PANTHER" id="PTHR30544">
    <property type="entry name" value="23S RRNA METHYLTRANSFERASE"/>
    <property type="match status" value="1"/>
</dbReference>
<dbReference type="Pfam" id="PF21016">
    <property type="entry name" value="RlmN_N"/>
    <property type="match status" value="1"/>
</dbReference>
<comment type="caution">
    <text evidence="14">Lacks conserved residue(s) required for the propagation of feature annotation.</text>
</comment>
<dbReference type="Proteomes" id="UP000256424">
    <property type="component" value="Unassembled WGS sequence"/>
</dbReference>
<keyword evidence="5 14" id="KW-0698">rRNA processing</keyword>
<dbReference type="PANTHER" id="PTHR30544:SF5">
    <property type="entry name" value="RADICAL SAM CORE DOMAIN-CONTAINING PROTEIN"/>
    <property type="match status" value="1"/>
</dbReference>
<comment type="miscellaneous">
    <text evidence="14">Reaction proceeds by a ping-pong mechanism involving intermediate methylation of a conserved cysteine residue.</text>
</comment>
<evidence type="ECO:0000313" key="17">
    <source>
        <dbReference type="Proteomes" id="UP000256424"/>
    </source>
</evidence>
<feature type="active site" description="Proton acceptor" evidence="14">
    <location>
        <position position="103"/>
    </location>
</feature>
<feature type="binding site" evidence="14">
    <location>
        <begin position="186"/>
        <end position="187"/>
    </location>
    <ligand>
        <name>S-adenosyl-L-methionine</name>
        <dbReference type="ChEBI" id="CHEBI:59789"/>
    </ligand>
</feature>
<comment type="caution">
    <text evidence="16">The sequence shown here is derived from an EMBL/GenBank/DDBJ whole genome shotgun (WGS) entry which is preliminary data.</text>
</comment>
<evidence type="ECO:0000256" key="9">
    <source>
        <dbReference type="ARBA" id="ARBA00022694"/>
    </source>
</evidence>
<keyword evidence="10 14" id="KW-0479">Metal-binding</keyword>
<feature type="domain" description="Radical SAM core" evidence="15">
    <location>
        <begin position="122"/>
        <end position="355"/>
    </location>
</feature>
<dbReference type="InterPro" id="IPR004383">
    <property type="entry name" value="rRNA_lsu_MTrfase_RlmN/Cfr"/>
</dbReference>
<evidence type="ECO:0000256" key="11">
    <source>
        <dbReference type="ARBA" id="ARBA00023004"/>
    </source>
</evidence>
<dbReference type="InterPro" id="IPR007197">
    <property type="entry name" value="rSAM"/>
</dbReference>
<evidence type="ECO:0000256" key="10">
    <source>
        <dbReference type="ARBA" id="ARBA00022723"/>
    </source>
</evidence>
<dbReference type="Gene3D" id="1.10.150.530">
    <property type="match status" value="1"/>
</dbReference>
<feature type="binding site" evidence="14">
    <location>
        <position position="218"/>
    </location>
    <ligand>
        <name>S-adenosyl-L-methionine</name>
        <dbReference type="ChEBI" id="CHEBI:59789"/>
    </ligand>
</feature>
<dbReference type="Gene3D" id="3.20.20.70">
    <property type="entry name" value="Aldolase class I"/>
    <property type="match status" value="1"/>
</dbReference>
<dbReference type="GO" id="GO:0070040">
    <property type="term" value="F:rRNA (adenine(2503)-C2-)-methyltransferase activity"/>
    <property type="evidence" value="ECO:0007669"/>
    <property type="project" value="UniProtKB-UniRule"/>
</dbReference>
<evidence type="ECO:0000259" key="15">
    <source>
        <dbReference type="PROSITE" id="PS51918"/>
    </source>
</evidence>
<dbReference type="CDD" id="cd01335">
    <property type="entry name" value="Radical_SAM"/>
    <property type="match status" value="1"/>
</dbReference>
<dbReference type="AlphaFoldDB" id="A0A3D8J8D8"/>
<name>A0A3D8J8D8_9HELI</name>
<keyword evidence="12 14" id="KW-0411">Iron-sulfur</keyword>
<comment type="catalytic activity">
    <reaction evidence="14">
        <text>adenosine(2503) in 23S rRNA + 2 reduced [2Fe-2S]-[ferredoxin] + 2 S-adenosyl-L-methionine = 2-methyladenosine(2503) in 23S rRNA + 5'-deoxyadenosine + L-methionine + 2 oxidized [2Fe-2S]-[ferredoxin] + S-adenosyl-L-homocysteine</text>
        <dbReference type="Rhea" id="RHEA:42916"/>
        <dbReference type="Rhea" id="RHEA-COMP:10000"/>
        <dbReference type="Rhea" id="RHEA-COMP:10001"/>
        <dbReference type="Rhea" id="RHEA-COMP:10152"/>
        <dbReference type="Rhea" id="RHEA-COMP:10282"/>
        <dbReference type="ChEBI" id="CHEBI:17319"/>
        <dbReference type="ChEBI" id="CHEBI:33737"/>
        <dbReference type="ChEBI" id="CHEBI:33738"/>
        <dbReference type="ChEBI" id="CHEBI:57844"/>
        <dbReference type="ChEBI" id="CHEBI:57856"/>
        <dbReference type="ChEBI" id="CHEBI:59789"/>
        <dbReference type="ChEBI" id="CHEBI:74411"/>
        <dbReference type="ChEBI" id="CHEBI:74497"/>
        <dbReference type="EC" id="2.1.1.192"/>
    </reaction>
</comment>
<keyword evidence="9 14" id="KW-0819">tRNA processing</keyword>
<gene>
    <name evidence="14" type="primary">rlmN</name>
    <name evidence="16" type="ORF">CQA66_00870</name>
</gene>
<dbReference type="RefSeq" id="WP_104762602.1">
    <property type="nucleotide sequence ID" value="NZ_FZPM01000005.1"/>
</dbReference>
<dbReference type="PROSITE" id="PS51918">
    <property type="entry name" value="RADICAL_SAM"/>
    <property type="match status" value="1"/>
</dbReference>
<organism evidence="16 17">
    <name type="scientific">Helicobacter aurati</name>
    <dbReference type="NCBI Taxonomy" id="137778"/>
    <lineage>
        <taxon>Bacteria</taxon>
        <taxon>Pseudomonadati</taxon>
        <taxon>Campylobacterota</taxon>
        <taxon>Epsilonproteobacteria</taxon>
        <taxon>Campylobacterales</taxon>
        <taxon>Helicobacteraceae</taxon>
        <taxon>Helicobacter</taxon>
    </lineage>
</organism>
<evidence type="ECO:0000256" key="3">
    <source>
        <dbReference type="ARBA" id="ARBA00022485"/>
    </source>
</evidence>
<dbReference type="GO" id="GO:0005737">
    <property type="term" value="C:cytoplasm"/>
    <property type="evidence" value="ECO:0007669"/>
    <property type="project" value="UniProtKB-SubCell"/>
</dbReference>